<accession>B2IE36</accession>
<reference evidence="1 2" key="2">
    <citation type="journal article" date="2010" name="J. Bacteriol.">
        <title>Complete genome sequence of Beijerinckia indica subsp. indica.</title>
        <authorList>
            <person name="Tamas I."/>
            <person name="Dedysh S.N."/>
            <person name="Liesack W."/>
            <person name="Stott M.B."/>
            <person name="Alam M."/>
            <person name="Murrell J.C."/>
            <person name="Dunfield P.F."/>
        </authorList>
    </citation>
    <scope>NUCLEOTIDE SEQUENCE [LARGE SCALE GENOMIC DNA]</scope>
    <source>
        <strain evidence="2">ATCC 9039 / DSM 1715 / NCIMB 8712</strain>
    </source>
</reference>
<dbReference type="Proteomes" id="UP000001695">
    <property type="component" value="Chromosome"/>
</dbReference>
<protein>
    <submittedName>
        <fullName evidence="1">2Fe-2S ferredoxin</fullName>
    </submittedName>
</protein>
<name>B2IE36_BEII9</name>
<gene>
    <name evidence="1" type="ordered locus">Bind_0407</name>
</gene>
<dbReference type="Gene3D" id="3.10.20.30">
    <property type="match status" value="1"/>
</dbReference>
<keyword evidence="2" id="KW-1185">Reference proteome</keyword>
<dbReference type="RefSeq" id="WP_012383418.1">
    <property type="nucleotide sequence ID" value="NC_010581.1"/>
</dbReference>
<evidence type="ECO:0000313" key="1">
    <source>
        <dbReference type="EMBL" id="ACB94060.1"/>
    </source>
</evidence>
<reference evidence="2" key="1">
    <citation type="submission" date="2008-03" db="EMBL/GenBank/DDBJ databases">
        <title>Complete sequence of chromosome of Beijerinckia indica subsp. indica ATCC 9039.</title>
        <authorList>
            <consortium name="US DOE Joint Genome Institute"/>
            <person name="Copeland A."/>
            <person name="Lucas S."/>
            <person name="Lapidus A."/>
            <person name="Glavina del Rio T."/>
            <person name="Dalin E."/>
            <person name="Tice H."/>
            <person name="Bruce D."/>
            <person name="Goodwin L."/>
            <person name="Pitluck S."/>
            <person name="LaButti K."/>
            <person name="Schmutz J."/>
            <person name="Larimer F."/>
            <person name="Land M."/>
            <person name="Hauser L."/>
            <person name="Kyrpides N."/>
            <person name="Mikhailova N."/>
            <person name="Dunfield P.F."/>
            <person name="Dedysh S.N."/>
            <person name="Liesack W."/>
            <person name="Saw J.H."/>
            <person name="Alam M."/>
            <person name="Chen Y."/>
            <person name="Murrell J.C."/>
            <person name="Richardson P."/>
        </authorList>
    </citation>
    <scope>NUCLEOTIDE SEQUENCE [LARGE SCALE GENOMIC DNA]</scope>
    <source>
        <strain evidence="2">ATCC 9039 / DSM 1715 / NCIMB 8712</strain>
    </source>
</reference>
<sequence length="100" mass="10673">MPIVTIKPQDKTQEGAEGTTLREVIIAAGIPLNECTCAKGYFDNCHAFITEGKKSLGKATREENERLDQIVGVGSKSRLICEAKLGPENVTVELLGALSG</sequence>
<dbReference type="SUPFAM" id="SSF54292">
    <property type="entry name" value="2Fe-2S ferredoxin-like"/>
    <property type="match status" value="1"/>
</dbReference>
<dbReference type="OrthoDB" id="9796486at2"/>
<dbReference type="KEGG" id="bid:Bind_0407"/>
<dbReference type="EMBL" id="CP001016">
    <property type="protein sequence ID" value="ACB94060.1"/>
    <property type="molecule type" value="Genomic_DNA"/>
</dbReference>
<dbReference type="InterPro" id="IPR036010">
    <property type="entry name" value="2Fe-2S_ferredoxin-like_sf"/>
</dbReference>
<dbReference type="STRING" id="395963.Bind_0407"/>
<dbReference type="HOGENOM" id="CLU_082632_5_2_5"/>
<proteinExistence type="predicted"/>
<dbReference type="GO" id="GO:0051536">
    <property type="term" value="F:iron-sulfur cluster binding"/>
    <property type="evidence" value="ECO:0007669"/>
    <property type="project" value="InterPro"/>
</dbReference>
<evidence type="ECO:0000313" key="2">
    <source>
        <dbReference type="Proteomes" id="UP000001695"/>
    </source>
</evidence>
<dbReference type="AlphaFoldDB" id="B2IE36"/>
<dbReference type="eggNOG" id="COG0633">
    <property type="taxonomic scope" value="Bacteria"/>
</dbReference>
<dbReference type="InterPro" id="IPR012675">
    <property type="entry name" value="Beta-grasp_dom_sf"/>
</dbReference>
<organism evidence="1 2">
    <name type="scientific">Beijerinckia indica subsp. indica (strain ATCC 9039 / DSM 1715 / NCIMB 8712)</name>
    <dbReference type="NCBI Taxonomy" id="395963"/>
    <lineage>
        <taxon>Bacteria</taxon>
        <taxon>Pseudomonadati</taxon>
        <taxon>Pseudomonadota</taxon>
        <taxon>Alphaproteobacteria</taxon>
        <taxon>Hyphomicrobiales</taxon>
        <taxon>Beijerinckiaceae</taxon>
        <taxon>Beijerinckia</taxon>
    </lineage>
</organism>